<dbReference type="InterPro" id="IPR035930">
    <property type="entry name" value="FomD-like_sf"/>
</dbReference>
<keyword evidence="2" id="KW-1185">Reference proteome</keyword>
<dbReference type="Gene3D" id="2.40.380.10">
    <property type="entry name" value="FomD-like"/>
    <property type="match status" value="1"/>
</dbReference>
<gene>
    <name evidence="1" type="ORF">ACFSC0_04865</name>
</gene>
<dbReference type="RefSeq" id="WP_377282390.1">
    <property type="nucleotide sequence ID" value="NZ_JBHRSI010000006.1"/>
</dbReference>
<dbReference type="Proteomes" id="UP001597237">
    <property type="component" value="Unassembled WGS sequence"/>
</dbReference>
<dbReference type="EMBL" id="JBHUEY010000001">
    <property type="protein sequence ID" value="MFD1782716.1"/>
    <property type="molecule type" value="Genomic_DNA"/>
</dbReference>
<protein>
    <submittedName>
        <fullName evidence="1">Uncharacterized protein</fullName>
    </submittedName>
</protein>
<accession>A0ABW4MY65</accession>
<evidence type="ECO:0000313" key="2">
    <source>
        <dbReference type="Proteomes" id="UP001597237"/>
    </source>
</evidence>
<comment type="caution">
    <text evidence="1">The sequence shown here is derived from an EMBL/GenBank/DDBJ whole genome shotgun (WGS) entry which is preliminary data.</text>
</comment>
<reference evidence="2" key="1">
    <citation type="journal article" date="2019" name="Int. J. Syst. Evol. Microbiol.">
        <title>The Global Catalogue of Microorganisms (GCM) 10K type strain sequencing project: providing services to taxonomists for standard genome sequencing and annotation.</title>
        <authorList>
            <consortium name="The Broad Institute Genomics Platform"/>
            <consortium name="The Broad Institute Genome Sequencing Center for Infectious Disease"/>
            <person name="Wu L."/>
            <person name="Ma J."/>
        </authorList>
    </citation>
    <scope>NUCLEOTIDE SEQUENCE [LARGE SCALE GENOMIC DNA]</scope>
    <source>
        <strain evidence="2">DFY28</strain>
    </source>
</reference>
<evidence type="ECO:0000313" key="1">
    <source>
        <dbReference type="EMBL" id="MFD1782716.1"/>
    </source>
</evidence>
<name>A0ABW4MY65_9CAUL</name>
<proteinExistence type="predicted"/>
<sequence length="45" mass="4922">MSASEPPWSPGQAIPIRHVQQGKVWFAMAATVVSDTPELLARTCR</sequence>
<organism evidence="1 2">
    <name type="scientific">Phenylobacterium terrae</name>
    <dbReference type="NCBI Taxonomy" id="2665495"/>
    <lineage>
        <taxon>Bacteria</taxon>
        <taxon>Pseudomonadati</taxon>
        <taxon>Pseudomonadota</taxon>
        <taxon>Alphaproteobacteria</taxon>
        <taxon>Caulobacterales</taxon>
        <taxon>Caulobacteraceae</taxon>
        <taxon>Phenylobacterium</taxon>
    </lineage>
</organism>